<gene>
    <name evidence="1" type="ORF">DYI23_05705</name>
</gene>
<name>A0A944CAX6_9HYPH</name>
<evidence type="ECO:0000313" key="1">
    <source>
        <dbReference type="EMBL" id="MBS8259708.1"/>
    </source>
</evidence>
<dbReference type="RefSeq" id="WP_213215270.1">
    <property type="nucleotide sequence ID" value="NZ_QTKU01000001.1"/>
</dbReference>
<proteinExistence type="predicted"/>
<reference evidence="1" key="1">
    <citation type="submission" date="2018-08" db="EMBL/GenBank/DDBJ databases">
        <authorList>
            <person name="Jin W."/>
            <person name="Wang H."/>
            <person name="Yang Y."/>
            <person name="Li M."/>
            <person name="Liu J."/>
        </authorList>
    </citation>
    <scope>NUCLEOTIDE SEQUENCE</scope>
    <source>
        <strain evidence="1">AESS21</strain>
    </source>
</reference>
<dbReference type="EMBL" id="QTKU01000001">
    <property type="protein sequence ID" value="MBS8259708.1"/>
    <property type="molecule type" value="Genomic_DNA"/>
</dbReference>
<dbReference type="Proteomes" id="UP000705379">
    <property type="component" value="Unassembled WGS sequence"/>
</dbReference>
<organism evidence="1 2">
    <name type="scientific">Roseibium polysiphoniae</name>
    <dbReference type="NCBI Taxonomy" id="2571221"/>
    <lineage>
        <taxon>Bacteria</taxon>
        <taxon>Pseudomonadati</taxon>
        <taxon>Pseudomonadota</taxon>
        <taxon>Alphaproteobacteria</taxon>
        <taxon>Hyphomicrobiales</taxon>
        <taxon>Stappiaceae</taxon>
        <taxon>Roseibium</taxon>
    </lineage>
</organism>
<protein>
    <submittedName>
        <fullName evidence="1">Uncharacterized protein</fullName>
    </submittedName>
</protein>
<reference evidence="1" key="2">
    <citation type="journal article" date="2021" name="Microorganisms">
        <title>Bacterial Dimethylsulfoniopropionate Biosynthesis in the East China Sea.</title>
        <authorList>
            <person name="Liu J."/>
            <person name="Zhang Y."/>
            <person name="Liu J."/>
            <person name="Zhong H."/>
            <person name="Williams B.T."/>
            <person name="Zheng Y."/>
            <person name="Curson A.R.J."/>
            <person name="Sun C."/>
            <person name="Sun H."/>
            <person name="Song D."/>
            <person name="Wagner Mackenzie B."/>
            <person name="Bermejo Martinez A."/>
            <person name="Todd J.D."/>
            <person name="Zhang X.H."/>
        </authorList>
    </citation>
    <scope>NUCLEOTIDE SEQUENCE</scope>
    <source>
        <strain evidence="1">AESS21</strain>
    </source>
</reference>
<accession>A0A944CAX6</accession>
<comment type="caution">
    <text evidence="1">The sequence shown here is derived from an EMBL/GenBank/DDBJ whole genome shotgun (WGS) entry which is preliminary data.</text>
</comment>
<evidence type="ECO:0000313" key="2">
    <source>
        <dbReference type="Proteomes" id="UP000705379"/>
    </source>
</evidence>
<dbReference type="AlphaFoldDB" id="A0A944CAX6"/>
<sequence>MSFHNWINTGLAIFGGLAGLSAFFSEEVGVHATNISGAESSVDYITGGVEQVWKPKVQLTNIGSDAVTIRYLAMSVQHASPSTICTFVAPEFGVGEILAAQLESGGPMSFELDELNASFLTEFETLKRPKTLCVAFSIIDQWGDEFAGEFAIAGGSTEVKTFELVPRRRCTRFPITLCF</sequence>